<dbReference type="PANTHER" id="PTHR46287">
    <property type="entry name" value="BTB/POZ AND TAZ DOMAIN-CONTAINING PROTEIN 3-RELATED"/>
    <property type="match status" value="1"/>
</dbReference>
<organism evidence="7 8">
    <name type="scientific">Phoenix dactylifera</name>
    <name type="common">Date palm</name>
    <dbReference type="NCBI Taxonomy" id="42345"/>
    <lineage>
        <taxon>Eukaryota</taxon>
        <taxon>Viridiplantae</taxon>
        <taxon>Streptophyta</taxon>
        <taxon>Embryophyta</taxon>
        <taxon>Tracheophyta</taxon>
        <taxon>Spermatophyta</taxon>
        <taxon>Magnoliopsida</taxon>
        <taxon>Liliopsida</taxon>
        <taxon>Arecaceae</taxon>
        <taxon>Coryphoideae</taxon>
        <taxon>Phoeniceae</taxon>
        <taxon>Phoenix</taxon>
    </lineage>
</organism>
<dbReference type="GO" id="GO:0042542">
    <property type="term" value="P:response to hydrogen peroxide"/>
    <property type="evidence" value="ECO:0007669"/>
    <property type="project" value="UniProtKB-ARBA"/>
</dbReference>
<dbReference type="PANTHER" id="PTHR46287:SF5">
    <property type="entry name" value="OS02G0596700 PROTEIN"/>
    <property type="match status" value="1"/>
</dbReference>
<dbReference type="OrthoDB" id="6359816at2759"/>
<reference evidence="7" key="1">
    <citation type="journal article" date="2019" name="Nat. Commun.">
        <title>Genome-wide association mapping of date palm fruit traits.</title>
        <authorList>
            <person name="Hazzouri K.M."/>
            <person name="Gros-Balthazard M."/>
            <person name="Flowers J.M."/>
            <person name="Copetti D."/>
            <person name="Lemansour A."/>
            <person name="Lebrun M."/>
            <person name="Masmoudi K."/>
            <person name="Ferrand S."/>
            <person name="Dhar M.I."/>
            <person name="Fresquez Z.A."/>
            <person name="Rosas U."/>
            <person name="Zhang J."/>
            <person name="Talag J."/>
            <person name="Lee S."/>
            <person name="Kudrna D."/>
            <person name="Powell R.F."/>
            <person name="Leitch I.J."/>
            <person name="Krueger R.R."/>
            <person name="Wing R.A."/>
            <person name="Amiri K.M.A."/>
            <person name="Purugganan M.D."/>
        </authorList>
    </citation>
    <scope>NUCLEOTIDE SEQUENCE [LARGE SCALE GENOMIC DNA]</scope>
    <source>
        <strain evidence="7">cv. Khalas</strain>
    </source>
</reference>
<dbReference type="Gene3D" id="3.30.710.10">
    <property type="entry name" value="Potassium Channel Kv1.1, Chain A"/>
    <property type="match status" value="1"/>
</dbReference>
<keyword evidence="7" id="KW-1185">Reference proteome</keyword>
<dbReference type="GO" id="GO:0008270">
    <property type="term" value="F:zinc ion binding"/>
    <property type="evidence" value="ECO:0007669"/>
    <property type="project" value="UniProtKB-KW"/>
</dbReference>
<dbReference type="GO" id="GO:0005516">
    <property type="term" value="F:calmodulin binding"/>
    <property type="evidence" value="ECO:0007669"/>
    <property type="project" value="UniProtKB-ARBA"/>
</dbReference>
<evidence type="ECO:0000256" key="2">
    <source>
        <dbReference type="ARBA" id="ARBA00022723"/>
    </source>
</evidence>
<dbReference type="Gene3D" id="1.20.1020.10">
    <property type="entry name" value="TAZ domain"/>
    <property type="match status" value="1"/>
</dbReference>
<dbReference type="InterPro" id="IPR000197">
    <property type="entry name" value="Znf_TAZ"/>
</dbReference>
<evidence type="ECO:0000259" key="6">
    <source>
        <dbReference type="SMART" id="SM00551"/>
    </source>
</evidence>
<dbReference type="GO" id="GO:0006355">
    <property type="term" value="P:regulation of DNA-templated transcription"/>
    <property type="evidence" value="ECO:0007669"/>
    <property type="project" value="UniProtKB-ARBA"/>
</dbReference>
<dbReference type="GeneID" id="120113161"/>
<evidence type="ECO:0000313" key="8">
    <source>
        <dbReference type="RefSeq" id="XP_038989905.1"/>
    </source>
</evidence>
<keyword evidence="3" id="KW-0863">Zinc-finger</keyword>
<dbReference type="KEGG" id="pda:120113161"/>
<evidence type="ECO:0000256" key="3">
    <source>
        <dbReference type="ARBA" id="ARBA00022771"/>
    </source>
</evidence>
<reference evidence="8" key="2">
    <citation type="submission" date="2025-08" db="UniProtKB">
        <authorList>
            <consortium name="RefSeq"/>
        </authorList>
    </citation>
    <scope>IDENTIFICATION</scope>
    <source>
        <tissue evidence="8">Young leaves</tissue>
    </source>
</reference>
<dbReference type="AlphaFoldDB" id="A0A8B9ATW1"/>
<dbReference type="FunFam" id="1.25.40.420:FF:000012">
    <property type="entry name" value="BTB/POZ and TAZ domain-containing protein 2"/>
    <property type="match status" value="1"/>
</dbReference>
<gene>
    <name evidence="8" type="primary">LOC120113161</name>
</gene>
<evidence type="ECO:0000256" key="1">
    <source>
        <dbReference type="ARBA" id="ARBA00004906"/>
    </source>
</evidence>
<sequence length="203" mass="23294">MKKYGMHLLVLSHAYQVKRLKRWCEEGVAARLRAEVVVDVLKLAKLCDAPWLYQRCMRLVAKDFAAVTQSEGWRFIQKHDPLLELEILQFLQDADQRKKRWMREKRDQEMCQLLSEAVECLQHICSDGCTVVGPHDGKPPSRSKGPCKFHTCGGLQLLICHFATCSRKLSPGGCTHCKRMWQLLQLHSSICDQSNSCKVPLCK</sequence>
<accession>A0A8B9ATW1</accession>
<dbReference type="Pfam" id="PF02135">
    <property type="entry name" value="zf-TAZ"/>
    <property type="match status" value="1"/>
</dbReference>
<dbReference type="InterPro" id="IPR035898">
    <property type="entry name" value="TAZ_dom_sf"/>
</dbReference>
<protein>
    <submittedName>
        <fullName evidence="8">BTB/POZ and TAZ domain-containing protein 1-like</fullName>
    </submittedName>
</protein>
<dbReference type="GO" id="GO:0009725">
    <property type="term" value="P:response to hormone"/>
    <property type="evidence" value="ECO:0007669"/>
    <property type="project" value="UniProtKB-ARBA"/>
</dbReference>
<dbReference type="SUPFAM" id="SSF57933">
    <property type="entry name" value="TAZ domain"/>
    <property type="match status" value="1"/>
</dbReference>
<evidence type="ECO:0000256" key="5">
    <source>
        <dbReference type="ARBA" id="ARBA00022833"/>
    </source>
</evidence>
<feature type="domain" description="TAZ-type" evidence="6">
    <location>
        <begin position="108"/>
        <end position="203"/>
    </location>
</feature>
<dbReference type="InterPro" id="IPR011333">
    <property type="entry name" value="SKP1/BTB/POZ_sf"/>
</dbReference>
<dbReference type="Proteomes" id="UP000228380">
    <property type="component" value="Chromosome 14"/>
</dbReference>
<dbReference type="RefSeq" id="XP_038989905.1">
    <property type="nucleotide sequence ID" value="XM_039133977.1"/>
</dbReference>
<keyword evidence="5" id="KW-0862">Zinc</keyword>
<dbReference type="SMART" id="SM00551">
    <property type="entry name" value="ZnF_TAZ"/>
    <property type="match status" value="1"/>
</dbReference>
<name>A0A8B9ATW1_PHODC</name>
<comment type="pathway">
    <text evidence="1">Protein modification; protein ubiquitination.</text>
</comment>
<dbReference type="InterPro" id="IPR044513">
    <property type="entry name" value="BT1/2/3/4/5"/>
</dbReference>
<dbReference type="GO" id="GO:0005634">
    <property type="term" value="C:nucleus"/>
    <property type="evidence" value="ECO:0007669"/>
    <property type="project" value="TreeGrafter"/>
</dbReference>
<keyword evidence="4" id="KW-0833">Ubl conjugation pathway</keyword>
<proteinExistence type="predicted"/>
<keyword evidence="2" id="KW-0479">Metal-binding</keyword>
<evidence type="ECO:0000313" key="7">
    <source>
        <dbReference type="Proteomes" id="UP000228380"/>
    </source>
</evidence>
<evidence type="ECO:0000256" key="4">
    <source>
        <dbReference type="ARBA" id="ARBA00022786"/>
    </source>
</evidence>
<dbReference type="GO" id="GO:0009751">
    <property type="term" value="P:response to salicylic acid"/>
    <property type="evidence" value="ECO:0007669"/>
    <property type="project" value="UniProtKB-ARBA"/>
</dbReference>
<dbReference type="CDD" id="cd14733">
    <property type="entry name" value="BACK"/>
    <property type="match status" value="1"/>
</dbReference>